<dbReference type="SUPFAM" id="SSF55729">
    <property type="entry name" value="Acyl-CoA N-acyltransferases (Nat)"/>
    <property type="match status" value="1"/>
</dbReference>
<name>A0ABQ3BQZ0_9FLAO</name>
<dbReference type="InterPro" id="IPR000182">
    <property type="entry name" value="GNAT_dom"/>
</dbReference>
<dbReference type="PANTHER" id="PTHR43617:SF34">
    <property type="entry name" value="PUTATIVE-RELATED"/>
    <property type="match status" value="1"/>
</dbReference>
<proteinExistence type="predicted"/>
<evidence type="ECO:0000259" key="1">
    <source>
        <dbReference type="PROSITE" id="PS51186"/>
    </source>
</evidence>
<organism evidence="2 3">
    <name type="scientific">Mesonia mobilis</name>
    <dbReference type="NCBI Taxonomy" id="369791"/>
    <lineage>
        <taxon>Bacteria</taxon>
        <taxon>Pseudomonadati</taxon>
        <taxon>Bacteroidota</taxon>
        <taxon>Flavobacteriia</taxon>
        <taxon>Flavobacteriales</taxon>
        <taxon>Flavobacteriaceae</taxon>
        <taxon>Mesonia</taxon>
    </lineage>
</organism>
<keyword evidence="3" id="KW-1185">Reference proteome</keyword>
<dbReference type="GeneID" id="94368917"/>
<accession>A0ABQ3BQZ0</accession>
<dbReference type="Proteomes" id="UP000615593">
    <property type="component" value="Unassembled WGS sequence"/>
</dbReference>
<evidence type="ECO:0000313" key="3">
    <source>
        <dbReference type="Proteomes" id="UP000615593"/>
    </source>
</evidence>
<dbReference type="InterPro" id="IPR016181">
    <property type="entry name" value="Acyl_CoA_acyltransferase"/>
</dbReference>
<dbReference type="InterPro" id="IPR050276">
    <property type="entry name" value="MshD_Acetyltransferase"/>
</dbReference>
<protein>
    <recommendedName>
        <fullName evidence="1">N-acetyltransferase domain-containing protein</fullName>
    </recommendedName>
</protein>
<dbReference type="PANTHER" id="PTHR43617">
    <property type="entry name" value="L-AMINO ACID N-ACETYLTRANSFERASE"/>
    <property type="match status" value="1"/>
</dbReference>
<gene>
    <name evidence="2" type="ORF">GCM10008088_12530</name>
</gene>
<dbReference type="PROSITE" id="PS51186">
    <property type="entry name" value="GNAT"/>
    <property type="match status" value="1"/>
</dbReference>
<dbReference type="RefSeq" id="WP_027884145.1">
    <property type="nucleotide sequence ID" value="NZ_BMWY01000003.1"/>
</dbReference>
<sequence>MKLEFKQIQISDKANVLVLFKEAAEKISKKNVDHWQYWKNPPQEKIAWVEEGIQNKEFFFITNKNEDLIGMVRILNEDQLYWGAQQEKAKYVHSLVVKEEFNGKGIGAKILQKIETKAKKDDCNYLRLDADTKNPKLCHYYENLGFKKVGVKELPLSTYQLYQKEL</sequence>
<dbReference type="Pfam" id="PF00583">
    <property type="entry name" value="Acetyltransf_1"/>
    <property type="match status" value="1"/>
</dbReference>
<dbReference type="Gene3D" id="3.40.630.30">
    <property type="match status" value="1"/>
</dbReference>
<dbReference type="CDD" id="cd04301">
    <property type="entry name" value="NAT_SF"/>
    <property type="match status" value="1"/>
</dbReference>
<reference evidence="3" key="1">
    <citation type="journal article" date="2019" name="Int. J. Syst. Evol. Microbiol.">
        <title>The Global Catalogue of Microorganisms (GCM) 10K type strain sequencing project: providing services to taxonomists for standard genome sequencing and annotation.</title>
        <authorList>
            <consortium name="The Broad Institute Genomics Platform"/>
            <consortium name="The Broad Institute Genome Sequencing Center for Infectious Disease"/>
            <person name="Wu L."/>
            <person name="Ma J."/>
        </authorList>
    </citation>
    <scope>NUCLEOTIDE SEQUENCE [LARGE SCALE GENOMIC DNA]</scope>
    <source>
        <strain evidence="3">KCTC 12708</strain>
    </source>
</reference>
<dbReference type="EMBL" id="BMWY01000003">
    <property type="protein sequence ID" value="GGZ52414.1"/>
    <property type="molecule type" value="Genomic_DNA"/>
</dbReference>
<feature type="domain" description="N-acetyltransferase" evidence="1">
    <location>
        <begin position="3"/>
        <end position="166"/>
    </location>
</feature>
<comment type="caution">
    <text evidence="2">The sequence shown here is derived from an EMBL/GenBank/DDBJ whole genome shotgun (WGS) entry which is preliminary data.</text>
</comment>
<evidence type="ECO:0000313" key="2">
    <source>
        <dbReference type="EMBL" id="GGZ52414.1"/>
    </source>
</evidence>